<keyword evidence="1" id="KW-0418">Kinase</keyword>
<proteinExistence type="predicted"/>
<dbReference type="AlphaFoldDB" id="A0A4Q7VPT8"/>
<dbReference type="PANTHER" id="PTHR37816">
    <property type="entry name" value="YALI0E33011P"/>
    <property type="match status" value="1"/>
</dbReference>
<dbReference type="EMBL" id="SHKO01000001">
    <property type="protein sequence ID" value="RZT98451.1"/>
    <property type="molecule type" value="Genomic_DNA"/>
</dbReference>
<dbReference type="InterPro" id="IPR052922">
    <property type="entry name" value="Cytidylate_Kinase-2"/>
</dbReference>
<dbReference type="PANTHER" id="PTHR37816:SF1">
    <property type="entry name" value="TOXIN"/>
    <property type="match status" value="1"/>
</dbReference>
<sequence>MQNTIPLSSLGPRICILGPSNSGKSTLATAIARKCNLVPVHLDQLFHEPNTDWVPRPAATFSALHEAAIAGERWVMDGNYSKYMPQRFERATGIILLNVHTATSLFRYLRRTLFERERYGALEGAQDSLKWEMIRHIAVVTPGNHKRYIKLLEQTALPTVSLPSVRAINDIYRQWGLQGRCRD</sequence>
<name>A0A4Q7VPT8_9BURK</name>
<protein>
    <submittedName>
        <fullName evidence="1">Adenylate kinase family enzyme</fullName>
    </submittedName>
</protein>
<evidence type="ECO:0000313" key="2">
    <source>
        <dbReference type="Proteomes" id="UP000293398"/>
    </source>
</evidence>
<keyword evidence="2" id="KW-1185">Reference proteome</keyword>
<evidence type="ECO:0000313" key="1">
    <source>
        <dbReference type="EMBL" id="RZT98451.1"/>
    </source>
</evidence>
<dbReference type="InterPro" id="IPR027417">
    <property type="entry name" value="P-loop_NTPase"/>
</dbReference>
<dbReference type="Proteomes" id="UP000293398">
    <property type="component" value="Unassembled WGS sequence"/>
</dbReference>
<comment type="caution">
    <text evidence="1">The sequence shown here is derived from an EMBL/GenBank/DDBJ whole genome shotgun (WGS) entry which is preliminary data.</text>
</comment>
<dbReference type="RefSeq" id="WP_242612096.1">
    <property type="nucleotide sequence ID" value="NZ_SHKO01000001.1"/>
</dbReference>
<accession>A0A4Q7VPT8</accession>
<dbReference type="Gene3D" id="3.40.50.300">
    <property type="entry name" value="P-loop containing nucleotide triphosphate hydrolases"/>
    <property type="match status" value="1"/>
</dbReference>
<organism evidence="1 2">
    <name type="scientific">Advenella incenata</name>
    <dbReference type="NCBI Taxonomy" id="267800"/>
    <lineage>
        <taxon>Bacteria</taxon>
        <taxon>Pseudomonadati</taxon>
        <taxon>Pseudomonadota</taxon>
        <taxon>Betaproteobacteria</taxon>
        <taxon>Burkholderiales</taxon>
        <taxon>Alcaligenaceae</taxon>
    </lineage>
</organism>
<dbReference type="SUPFAM" id="SSF52540">
    <property type="entry name" value="P-loop containing nucleoside triphosphate hydrolases"/>
    <property type="match status" value="1"/>
</dbReference>
<keyword evidence="1" id="KW-0808">Transferase</keyword>
<dbReference type="GO" id="GO:0016301">
    <property type="term" value="F:kinase activity"/>
    <property type="evidence" value="ECO:0007669"/>
    <property type="project" value="UniProtKB-KW"/>
</dbReference>
<gene>
    <name evidence="1" type="ORF">EV681_0228</name>
</gene>
<reference evidence="1 2" key="1">
    <citation type="submission" date="2019-02" db="EMBL/GenBank/DDBJ databases">
        <title>Genomic Encyclopedia of Type Strains, Phase IV (KMG-IV): sequencing the most valuable type-strain genomes for metagenomic binning, comparative biology and taxonomic classification.</title>
        <authorList>
            <person name="Goeker M."/>
        </authorList>
    </citation>
    <scope>NUCLEOTIDE SEQUENCE [LARGE SCALE GENOMIC DNA]</scope>
    <source>
        <strain evidence="1 2">DSM 23814</strain>
    </source>
</reference>